<reference evidence="2" key="1">
    <citation type="journal article" date="2015" name="Microbiology">
        <title>Similarities in murine infection and immune response to Borrelia bissettii and Borrelia burgdorferi sensu stricto.</title>
        <authorList>
            <person name="Leydet B.F.Jr."/>
            <person name="Liang F.T."/>
        </authorList>
    </citation>
    <scope>NUCLEOTIDE SEQUENCE [LARGE SCALE GENOMIC DNA]</scope>
    <source>
        <strain evidence="2">CO275</strain>
        <plasmid evidence="2">unnamed</plasmid>
    </source>
</reference>
<gene>
    <name evidence="2" type="ORF">ER70_08090</name>
</gene>
<evidence type="ECO:0000313" key="2">
    <source>
        <dbReference type="EMBL" id="OJH14552.1"/>
    </source>
</evidence>
<feature type="transmembrane region" description="Helical" evidence="1">
    <location>
        <begin position="47"/>
        <end position="67"/>
    </location>
</feature>
<keyword evidence="1" id="KW-0812">Transmembrane</keyword>
<comment type="caution">
    <text evidence="2">The sequence shown here is derived from an EMBL/GenBank/DDBJ whole genome shotgun (WGS) entry which is preliminary data.</text>
</comment>
<keyword evidence="2" id="KW-0614">Plasmid</keyword>
<organism evidence="2">
    <name type="scientific">Borrelia bissettiae</name>
    <name type="common">Borreliella bissettiae</name>
    <dbReference type="NCBI Taxonomy" id="64897"/>
    <lineage>
        <taxon>Bacteria</taxon>
        <taxon>Pseudomonadati</taxon>
        <taxon>Spirochaetota</taxon>
        <taxon>Spirochaetia</taxon>
        <taxon>Spirochaetales</taxon>
        <taxon>Borreliaceae</taxon>
        <taxon>Borreliella</taxon>
    </lineage>
</organism>
<reference evidence="2" key="2">
    <citation type="submission" date="2015-07" db="EMBL/GenBank/DDBJ databases">
        <authorList>
            <person name="Noorani M."/>
        </authorList>
    </citation>
    <scope>NUCLEOTIDE SEQUENCE</scope>
    <source>
        <strain evidence="2">CO275</strain>
        <plasmid evidence="2">unnamed</plasmid>
    </source>
</reference>
<proteinExistence type="predicted"/>
<name>A0A1L8Z9Z6_BORBI</name>
<geneLocation type="plasmid" evidence="2">
    <name>unnamed</name>
</geneLocation>
<dbReference type="AlphaFoldDB" id="A0A1L8Z9Z6"/>
<keyword evidence="1" id="KW-1133">Transmembrane helix</keyword>
<protein>
    <submittedName>
        <fullName evidence="2">Uncharacterized protein</fullName>
    </submittedName>
</protein>
<keyword evidence="1" id="KW-0472">Membrane</keyword>
<sequence length="68" mass="8309">MQLFLKKQPCQTENFFRINSFEFILIGLNITTLFLSKLSYFKNLKQYLNSFIFLNNFSNLNLIFYFLY</sequence>
<accession>A0A1L8Z9Z6</accession>
<feature type="transmembrane region" description="Helical" evidence="1">
    <location>
        <begin position="21"/>
        <end position="41"/>
    </location>
</feature>
<dbReference type="EMBL" id="JNBW01000468">
    <property type="protein sequence ID" value="OJH14552.1"/>
    <property type="molecule type" value="Genomic_DNA"/>
</dbReference>
<evidence type="ECO:0000256" key="1">
    <source>
        <dbReference type="SAM" id="Phobius"/>
    </source>
</evidence>